<dbReference type="Proteomes" id="UP000257109">
    <property type="component" value="Unassembled WGS sequence"/>
</dbReference>
<protein>
    <submittedName>
        <fullName evidence="3">Uncharacterized protein</fullName>
    </submittedName>
</protein>
<reference evidence="3" key="1">
    <citation type="submission" date="2018-05" db="EMBL/GenBank/DDBJ databases">
        <title>Draft genome of Mucuna pruriens seed.</title>
        <authorList>
            <person name="Nnadi N.E."/>
            <person name="Vos R."/>
            <person name="Hasami M.H."/>
            <person name="Devisetty U.K."/>
            <person name="Aguiy J.C."/>
        </authorList>
    </citation>
    <scope>NUCLEOTIDE SEQUENCE [LARGE SCALE GENOMIC DNA]</scope>
    <source>
        <strain evidence="3">JCA_2017</strain>
    </source>
</reference>
<name>A0A371F9A1_MUCPR</name>
<organism evidence="3 4">
    <name type="scientific">Mucuna pruriens</name>
    <name type="common">Velvet bean</name>
    <name type="synonym">Dolichos pruriens</name>
    <dbReference type="NCBI Taxonomy" id="157652"/>
    <lineage>
        <taxon>Eukaryota</taxon>
        <taxon>Viridiplantae</taxon>
        <taxon>Streptophyta</taxon>
        <taxon>Embryophyta</taxon>
        <taxon>Tracheophyta</taxon>
        <taxon>Spermatophyta</taxon>
        <taxon>Magnoliopsida</taxon>
        <taxon>eudicotyledons</taxon>
        <taxon>Gunneridae</taxon>
        <taxon>Pentapetalae</taxon>
        <taxon>rosids</taxon>
        <taxon>fabids</taxon>
        <taxon>Fabales</taxon>
        <taxon>Fabaceae</taxon>
        <taxon>Papilionoideae</taxon>
        <taxon>50 kb inversion clade</taxon>
        <taxon>NPAAA clade</taxon>
        <taxon>indigoferoid/millettioid clade</taxon>
        <taxon>Phaseoleae</taxon>
        <taxon>Mucuna</taxon>
    </lineage>
</organism>
<dbReference type="Gene3D" id="2.40.70.10">
    <property type="entry name" value="Acid Proteases"/>
    <property type="match status" value="1"/>
</dbReference>
<evidence type="ECO:0000313" key="4">
    <source>
        <dbReference type="Proteomes" id="UP000257109"/>
    </source>
</evidence>
<proteinExistence type="predicted"/>
<dbReference type="PANTHER" id="PTHR32108:SF9">
    <property type="entry name" value="REVERSE TRANSCRIPTASE RNASE H-LIKE DOMAIN-CONTAINING PROTEIN"/>
    <property type="match status" value="1"/>
</dbReference>
<sequence>MLDQLHKTPACVSLLSLLINSEGHRDLLLKVLNDAHVAQDITLEKFEGIINNITASCHLSFSEDETPAEGRSHNQPLHIAVTCGNYMIVRVLIDNGSSLNVMPKAMLDKLYSTGSTLKISSVVVKAFDGSKPEVMGEITLPVRIGPTTFDITFQHPSSNGYIEGEEEALETSFQALEIVSTTSGEVEGGGPKLSKAVIMAAKVLISNGFQPDKGLGKGLDNIVEPVALLENPGRSRLGYTGAVKEKGPGRRALGKKWIQPNLYRHFMNGGIISMDQVTAIEDQPLELEEWVIPTSQELNNASESYGQDKGEDSEEETLKDQNSNPEPKNWKPLTSAKKEKQEIGVGE</sequence>
<dbReference type="SMART" id="SM00248">
    <property type="entry name" value="ANK"/>
    <property type="match status" value="1"/>
</dbReference>
<feature type="compositionally biased region" description="Basic and acidic residues" evidence="2">
    <location>
        <begin position="336"/>
        <end position="347"/>
    </location>
</feature>
<dbReference type="OrthoDB" id="1724165at2759"/>
<dbReference type="PANTHER" id="PTHR32108">
    <property type="entry name" value="DNA-DIRECTED RNA POLYMERASE SUBUNIT ALPHA"/>
    <property type="match status" value="1"/>
</dbReference>
<dbReference type="InterPro" id="IPR021109">
    <property type="entry name" value="Peptidase_aspartic_dom_sf"/>
</dbReference>
<dbReference type="PROSITE" id="PS50297">
    <property type="entry name" value="ANK_REP_REGION"/>
    <property type="match status" value="1"/>
</dbReference>
<dbReference type="PROSITE" id="PS50088">
    <property type="entry name" value="ANK_REPEAT"/>
    <property type="match status" value="1"/>
</dbReference>
<keyword evidence="1" id="KW-0040">ANK repeat</keyword>
<evidence type="ECO:0000256" key="2">
    <source>
        <dbReference type="SAM" id="MobiDB-lite"/>
    </source>
</evidence>
<feature type="repeat" description="ANK" evidence="1">
    <location>
        <begin position="72"/>
        <end position="104"/>
    </location>
</feature>
<keyword evidence="4" id="KW-1185">Reference proteome</keyword>
<feature type="region of interest" description="Disordered" evidence="2">
    <location>
        <begin position="296"/>
        <end position="347"/>
    </location>
</feature>
<dbReference type="CDD" id="cd00303">
    <property type="entry name" value="retropepsin_like"/>
    <property type="match status" value="1"/>
</dbReference>
<gene>
    <name evidence="3" type="ORF">CR513_45486</name>
</gene>
<feature type="non-terminal residue" evidence="3">
    <location>
        <position position="1"/>
    </location>
</feature>
<comment type="caution">
    <text evidence="3">The sequence shown here is derived from an EMBL/GenBank/DDBJ whole genome shotgun (WGS) entry which is preliminary data.</text>
</comment>
<evidence type="ECO:0000256" key="1">
    <source>
        <dbReference type="PROSITE-ProRule" id="PRU00023"/>
    </source>
</evidence>
<dbReference type="AlphaFoldDB" id="A0A371F9A1"/>
<feature type="compositionally biased region" description="Polar residues" evidence="2">
    <location>
        <begin position="296"/>
        <end position="305"/>
    </location>
</feature>
<dbReference type="InterPro" id="IPR002110">
    <property type="entry name" value="Ankyrin_rpt"/>
</dbReference>
<dbReference type="EMBL" id="QJKJ01010080">
    <property type="protein sequence ID" value="RDX74723.1"/>
    <property type="molecule type" value="Genomic_DNA"/>
</dbReference>
<evidence type="ECO:0000313" key="3">
    <source>
        <dbReference type="EMBL" id="RDX74723.1"/>
    </source>
</evidence>
<accession>A0A371F9A1</accession>
<dbReference type="Pfam" id="PF00023">
    <property type="entry name" value="Ank"/>
    <property type="match status" value="1"/>
</dbReference>